<evidence type="ECO:0000256" key="2">
    <source>
        <dbReference type="ARBA" id="ARBA00022884"/>
    </source>
</evidence>
<name>A0AAP0KYA8_9MAGN</name>
<dbReference type="Pfam" id="PF00076">
    <property type="entry name" value="RRM_1"/>
    <property type="match status" value="3"/>
</dbReference>
<evidence type="ECO:0000256" key="3">
    <source>
        <dbReference type="ARBA" id="ARBA00023242"/>
    </source>
</evidence>
<evidence type="ECO:0000313" key="8">
    <source>
        <dbReference type="Proteomes" id="UP001420932"/>
    </source>
</evidence>
<dbReference type="InterPro" id="IPR000504">
    <property type="entry name" value="RRM_dom"/>
</dbReference>
<organism evidence="7 8">
    <name type="scientific">Stephania yunnanensis</name>
    <dbReference type="NCBI Taxonomy" id="152371"/>
    <lineage>
        <taxon>Eukaryota</taxon>
        <taxon>Viridiplantae</taxon>
        <taxon>Streptophyta</taxon>
        <taxon>Embryophyta</taxon>
        <taxon>Tracheophyta</taxon>
        <taxon>Spermatophyta</taxon>
        <taxon>Magnoliopsida</taxon>
        <taxon>Ranunculales</taxon>
        <taxon>Menispermaceae</taxon>
        <taxon>Menispermoideae</taxon>
        <taxon>Cissampelideae</taxon>
        <taxon>Stephania</taxon>
    </lineage>
</organism>
<sequence length="1032" mass="112618">MPNPSRSNVVSSSRQPSHGSEESGDGGGGLGPSHNLWIGNLANDVTDADLMDLFATYGALDSVTTYSSRSYAFVYFKRLEDARAAKDALQGTVLRGGSLKIEFARPGIMWEMLNSCVTESSVQREEATAKPGKHLWVGAISSSVTKEQLENEFSKFGKIEDLKFLRDRNSALIDYARLEDASAALKNMNGKRLGGEQIRVDFLRSQGSRRESWSDTHDSRDGHASSRRNMAFSEPFWMQNSIGRREGPPSKVLWIGYPPSLQIDEQMLHNAMILFGEIERIKSFPSRNYSFVEFRSVDEARRAKEGLQGRLFNDSRINICFSSSELAPPKDTPGFFMGMKGPRPEIFLNEPPFGPGAVEFFGQGRPGVPNNFPGAFLGKGMAGPNLLMRPFGLHSGFDHNVAGAEMLNDLSGPIHSYHENNPNSPMGQSWRRQSPSAPGILPTPSLGMRPPPRHMSGILDGPDASPFQRESKRSRINGSPLIDDGSFPARKMDGQGVGGEPAYEFDSQPGQIQYSPARRVSGRSSSQAPLEDDHCWRGIIAKGGSPVCQARCVPIGKGISSPLPEVVNCSARTGLDMLAKHYADAVGFEIVFFLPDSEDDFVSYTEFLRYLGGKDRAGVAKLDDGTTLFLVPPSDFLTDVLNFSGPERLYGVVLRMAHQMLGAPSQQPQQSIAPPDYVDRQHLPPQSDYNLLKEDRILQMDYNKQLQELAVPHPPKPLVILSEEAPLVQSVPQDNTSSSASLSQARVSLTPDLLATIAALLPANSQPSSSTNILPPITSSSSRMTSYPTSVAIDSPASAQGWRQDQQSNFSHTPHHLREEHGFNSTQHSGHLFTSPTQQPSQFPAYANGLENSAQTTLINSQAHDASYNVMQQGAYSSRLSNNFASSSQSVQLTTPQQTNHQYQVDASLNHQRIHGIGRATDGTELINSPAVQQVSLPATLPSLVQGGTIFSQQQAGIPPANDGMNALPNQVQQVQAAIAGGDQGVADDEAEKNQRYKSTLEFAANLLQQIQQRQTQQRQGNSQVVQESGNH</sequence>
<dbReference type="EMBL" id="JBBNAF010000003">
    <property type="protein sequence ID" value="KAK9159615.1"/>
    <property type="molecule type" value="Genomic_DNA"/>
</dbReference>
<dbReference type="GO" id="GO:0005634">
    <property type="term" value="C:nucleus"/>
    <property type="evidence" value="ECO:0007669"/>
    <property type="project" value="UniProtKB-SubCell"/>
</dbReference>
<feature type="region of interest" description="Disordered" evidence="5">
    <location>
        <begin position="764"/>
        <end position="845"/>
    </location>
</feature>
<evidence type="ECO:0000259" key="6">
    <source>
        <dbReference type="PROSITE" id="PS50102"/>
    </source>
</evidence>
<protein>
    <recommendedName>
        <fullName evidence="6">RRM domain-containing protein</fullName>
    </recommendedName>
</protein>
<gene>
    <name evidence="7" type="ORF">Syun_005956</name>
</gene>
<feature type="compositionally biased region" description="Low complexity" evidence="5">
    <location>
        <begin position="1"/>
        <end position="18"/>
    </location>
</feature>
<feature type="domain" description="RRM" evidence="6">
    <location>
        <begin position="34"/>
        <end position="106"/>
    </location>
</feature>
<dbReference type="Gene3D" id="3.30.70.330">
    <property type="match status" value="3"/>
</dbReference>
<feature type="region of interest" description="Disordered" evidence="5">
    <location>
        <begin position="420"/>
        <end position="510"/>
    </location>
</feature>
<feature type="compositionally biased region" description="Polar residues" evidence="5">
    <location>
        <begin position="823"/>
        <end position="842"/>
    </location>
</feature>
<dbReference type="GO" id="GO:0003723">
    <property type="term" value="F:RNA binding"/>
    <property type="evidence" value="ECO:0007669"/>
    <property type="project" value="UniProtKB-UniRule"/>
</dbReference>
<dbReference type="InterPro" id="IPR012677">
    <property type="entry name" value="Nucleotide-bd_a/b_plait_sf"/>
</dbReference>
<feature type="compositionally biased region" description="Polar residues" evidence="5">
    <location>
        <begin position="420"/>
        <end position="436"/>
    </location>
</feature>
<comment type="caution">
    <text evidence="7">The sequence shown here is derived from an EMBL/GenBank/DDBJ whole genome shotgun (WGS) entry which is preliminary data.</text>
</comment>
<dbReference type="FunFam" id="3.30.70.330:FF:000415">
    <property type="entry name" value="Flowering time control protein FPA"/>
    <property type="match status" value="1"/>
</dbReference>
<feature type="compositionally biased region" description="Polar residues" evidence="5">
    <location>
        <begin position="797"/>
        <end position="812"/>
    </location>
</feature>
<keyword evidence="3" id="KW-0539">Nucleus</keyword>
<dbReference type="AlphaFoldDB" id="A0AAP0KYA8"/>
<proteinExistence type="predicted"/>
<dbReference type="SMART" id="SM00360">
    <property type="entry name" value="RRM"/>
    <property type="match status" value="3"/>
</dbReference>
<feature type="compositionally biased region" description="Low complexity" evidence="5">
    <location>
        <begin position="775"/>
        <end position="790"/>
    </location>
</feature>
<keyword evidence="2 4" id="KW-0694">RNA-binding</keyword>
<feature type="domain" description="RRM" evidence="6">
    <location>
        <begin position="251"/>
        <end position="324"/>
    </location>
</feature>
<dbReference type="PANTHER" id="PTHR23189">
    <property type="entry name" value="RNA RECOGNITION MOTIF-CONTAINING"/>
    <property type="match status" value="1"/>
</dbReference>
<dbReference type="InterPro" id="IPR012921">
    <property type="entry name" value="SPOC_C"/>
</dbReference>
<comment type="subcellular location">
    <subcellularLocation>
        <location evidence="1">Nucleus</location>
    </subcellularLocation>
</comment>
<evidence type="ECO:0000256" key="4">
    <source>
        <dbReference type="PROSITE-ProRule" id="PRU00176"/>
    </source>
</evidence>
<feature type="region of interest" description="Disordered" evidence="5">
    <location>
        <begin position="1"/>
        <end position="30"/>
    </location>
</feature>
<dbReference type="InterPro" id="IPR035979">
    <property type="entry name" value="RBD_domain_sf"/>
</dbReference>
<dbReference type="SUPFAM" id="SSF54928">
    <property type="entry name" value="RNA-binding domain, RBD"/>
    <property type="match status" value="3"/>
</dbReference>
<evidence type="ECO:0000313" key="7">
    <source>
        <dbReference type="EMBL" id="KAK9159615.1"/>
    </source>
</evidence>
<accession>A0AAP0KYA8</accession>
<evidence type="ECO:0000256" key="1">
    <source>
        <dbReference type="ARBA" id="ARBA00004123"/>
    </source>
</evidence>
<feature type="domain" description="RRM" evidence="6">
    <location>
        <begin position="133"/>
        <end position="205"/>
    </location>
</feature>
<dbReference type="CDD" id="cd00590">
    <property type="entry name" value="RRM_SF"/>
    <property type="match status" value="3"/>
</dbReference>
<dbReference type="Pfam" id="PF07744">
    <property type="entry name" value="SPOC"/>
    <property type="match status" value="1"/>
</dbReference>
<evidence type="ECO:0000256" key="5">
    <source>
        <dbReference type="SAM" id="MobiDB-lite"/>
    </source>
</evidence>
<reference evidence="7 8" key="1">
    <citation type="submission" date="2024-01" db="EMBL/GenBank/DDBJ databases">
        <title>Genome assemblies of Stephania.</title>
        <authorList>
            <person name="Yang L."/>
        </authorList>
    </citation>
    <scope>NUCLEOTIDE SEQUENCE [LARGE SCALE GENOMIC DNA]</scope>
    <source>
        <strain evidence="7">YNDBR</strain>
        <tissue evidence="7">Leaf</tissue>
    </source>
</reference>
<feature type="compositionally biased region" description="Polar residues" evidence="5">
    <location>
        <begin position="764"/>
        <end position="773"/>
    </location>
</feature>
<dbReference type="PROSITE" id="PS50102">
    <property type="entry name" value="RRM"/>
    <property type="match status" value="3"/>
</dbReference>
<dbReference type="Proteomes" id="UP001420932">
    <property type="component" value="Unassembled WGS sequence"/>
</dbReference>
<keyword evidence="8" id="KW-1185">Reference proteome</keyword>